<evidence type="ECO:0000259" key="4">
    <source>
        <dbReference type="Pfam" id="PF13458"/>
    </source>
</evidence>
<dbReference type="CDD" id="cd06333">
    <property type="entry name" value="PBP1_ABC_RPA1789-like"/>
    <property type="match status" value="1"/>
</dbReference>
<dbReference type="Gene3D" id="3.40.50.2300">
    <property type="match status" value="2"/>
</dbReference>
<name>A0A0H2XPV1_BURO1</name>
<dbReference type="InterPro" id="IPR028081">
    <property type="entry name" value="Leu-bd"/>
</dbReference>
<dbReference type="AlphaFoldDB" id="A0A0H2XPV1"/>
<sequence precursor="true">MTLPALLRRPTLLRRTRRAAGAALVLACAAAHADLKVGVDLSSTGPAAAIGITSKNAILMWPKTIAGQPVQVTVLDDASDPGAAVRNIRKLVDEDHVDVVVGPNITPAALAALDAVAAAQTPMITLVGSGSIVEPQEGARTWAFKMAQSDRAMADVMTRYMANHGVKTVGFIGFADSYGDSWLNEFTRFADLRKIRVIATERFNRTDASVTGQALKLIAAKPDAILIAGAGTPTVLPQRTLIERGYKGPIYQTHGIATPEFIKLGGKDVDGTLFPTQPVVVARTLPADHPARQAALAFVDAYEAKYGAGTVTQFAGDAAGVYPRLADAVGRALKAAQPGTPAFRAALRRELERAHELVVPNGVVNTSDKDHVGLDQRASVMGIVKQGRFVYLSQ</sequence>
<reference evidence="5" key="1">
    <citation type="submission" date="2006-05" db="EMBL/GenBank/DDBJ databases">
        <title>Complete sequence of chromosome 1 of Burkholderia cenocepacia AU 1054.</title>
        <authorList>
            <consortium name="US DOE Joint Genome Institute"/>
            <person name="Copeland A."/>
            <person name="Lucas S."/>
            <person name="Lapidus A."/>
            <person name="Barry K."/>
            <person name="Detter J.C."/>
            <person name="Glavina del Rio T."/>
            <person name="Hammon N."/>
            <person name="Israni S."/>
            <person name="Dalin E."/>
            <person name="Tice H."/>
            <person name="Pitluck S."/>
            <person name="Chain P."/>
            <person name="Malfatti S."/>
            <person name="Shin M."/>
            <person name="Vergez L."/>
            <person name="Schmutz J."/>
            <person name="Larimer F."/>
            <person name="Land M."/>
            <person name="Hauser L."/>
            <person name="Kyrpides N."/>
            <person name="Lykidis A."/>
            <person name="LiPuma J.J."/>
            <person name="Konstantinidis K."/>
            <person name="Tiedje J.M."/>
            <person name="Richardson P."/>
        </authorList>
    </citation>
    <scope>NUCLEOTIDE SEQUENCE [LARGE SCALE GENOMIC DNA]</scope>
    <source>
        <strain evidence="5">AU 1054</strain>
    </source>
</reference>
<dbReference type="HOGENOM" id="CLU_027128_0_1_4"/>
<organism evidence="5">
    <name type="scientific">Burkholderia orbicola (strain AU 1054)</name>
    <dbReference type="NCBI Taxonomy" id="331271"/>
    <lineage>
        <taxon>Bacteria</taxon>
        <taxon>Pseudomonadati</taxon>
        <taxon>Pseudomonadota</taxon>
        <taxon>Betaproteobacteria</taxon>
        <taxon>Burkholderiales</taxon>
        <taxon>Burkholderiaceae</taxon>
        <taxon>Burkholderia</taxon>
        <taxon>Burkholderia cepacia complex</taxon>
        <taxon>Burkholderia orbicola</taxon>
    </lineage>
</organism>
<feature type="chain" id="PRO_5002601665" evidence="3">
    <location>
        <begin position="34"/>
        <end position="394"/>
    </location>
</feature>
<dbReference type="SUPFAM" id="SSF53822">
    <property type="entry name" value="Periplasmic binding protein-like I"/>
    <property type="match status" value="1"/>
</dbReference>
<protein>
    <submittedName>
        <fullName evidence="5">Amino acid/amide ABC transporter substrate-binding protein, HAAT family</fullName>
    </submittedName>
</protein>
<dbReference type="InterPro" id="IPR028082">
    <property type="entry name" value="Peripla_BP_I"/>
</dbReference>
<evidence type="ECO:0000313" key="5">
    <source>
        <dbReference type="EMBL" id="ABF76769.1"/>
    </source>
</evidence>
<keyword evidence="2 3" id="KW-0732">Signal</keyword>
<dbReference type="PANTHER" id="PTHR30483:SF38">
    <property type="entry name" value="BLR7848 PROTEIN"/>
    <property type="match status" value="1"/>
</dbReference>
<dbReference type="Pfam" id="PF13458">
    <property type="entry name" value="Peripla_BP_6"/>
    <property type="match status" value="1"/>
</dbReference>
<dbReference type="EMBL" id="CP000378">
    <property type="protein sequence ID" value="ABF76769.1"/>
    <property type="molecule type" value="Genomic_DNA"/>
</dbReference>
<comment type="similarity">
    <text evidence="1">Belongs to the leucine-binding protein family.</text>
</comment>
<evidence type="ECO:0000256" key="2">
    <source>
        <dbReference type="ARBA" id="ARBA00022729"/>
    </source>
</evidence>
<accession>A0A0H2XPV1</accession>
<evidence type="ECO:0000256" key="1">
    <source>
        <dbReference type="ARBA" id="ARBA00010062"/>
    </source>
</evidence>
<dbReference type="InterPro" id="IPR051010">
    <property type="entry name" value="BCAA_transport"/>
</dbReference>
<gene>
    <name evidence="5" type="ordered locus">Bcen_1866</name>
</gene>
<feature type="signal peptide" evidence="3">
    <location>
        <begin position="1"/>
        <end position="33"/>
    </location>
</feature>
<proteinExistence type="inferred from homology"/>
<evidence type="ECO:0000256" key="3">
    <source>
        <dbReference type="SAM" id="SignalP"/>
    </source>
</evidence>
<dbReference type="PANTHER" id="PTHR30483">
    <property type="entry name" value="LEUCINE-SPECIFIC-BINDING PROTEIN"/>
    <property type="match status" value="1"/>
</dbReference>
<feature type="domain" description="Leucine-binding protein" evidence="4">
    <location>
        <begin position="35"/>
        <end position="385"/>
    </location>
</feature>